<dbReference type="EC" id="2.4.3.1" evidence="16"/>
<evidence type="ECO:0000313" key="22">
    <source>
        <dbReference type="EMBL" id="KAG9494416.1"/>
    </source>
</evidence>
<dbReference type="InterPro" id="IPR001675">
    <property type="entry name" value="Glyco_trans_29"/>
</dbReference>
<evidence type="ECO:0000256" key="12">
    <source>
        <dbReference type="ARBA" id="ARBA00023136"/>
    </source>
</evidence>
<evidence type="ECO:0000256" key="14">
    <source>
        <dbReference type="ARBA" id="ARBA00023180"/>
    </source>
</evidence>
<evidence type="ECO:0000256" key="16">
    <source>
        <dbReference type="ARBA" id="ARBA00034329"/>
    </source>
</evidence>
<keyword evidence="14" id="KW-0325">Glycoprotein</keyword>
<evidence type="ECO:0000256" key="3">
    <source>
        <dbReference type="ARBA" id="ARBA00004922"/>
    </source>
</evidence>
<keyword evidence="23" id="KW-1185">Reference proteome</keyword>
<dbReference type="GO" id="GO:0032580">
    <property type="term" value="C:Golgi cisterna membrane"/>
    <property type="evidence" value="ECO:0007669"/>
    <property type="project" value="UniProtKB-SubCell"/>
</dbReference>
<evidence type="ECO:0000256" key="4">
    <source>
        <dbReference type="ARBA" id="ARBA00006003"/>
    </source>
</evidence>
<evidence type="ECO:0000256" key="20">
    <source>
        <dbReference type="ARBA" id="ARBA00080062"/>
    </source>
</evidence>
<keyword evidence="8 21" id="KW-0812">Transmembrane</keyword>
<dbReference type="Gene3D" id="3.90.1480.20">
    <property type="entry name" value="Glycosyl transferase family 29"/>
    <property type="match status" value="1"/>
</dbReference>
<keyword evidence="6" id="KW-0328">Glycosyltransferase</keyword>
<evidence type="ECO:0000256" key="21">
    <source>
        <dbReference type="SAM" id="Phobius"/>
    </source>
</evidence>
<keyword evidence="9" id="KW-0735">Signal-anchor</keyword>
<evidence type="ECO:0000256" key="17">
    <source>
        <dbReference type="ARBA" id="ARBA00069321"/>
    </source>
</evidence>
<dbReference type="GO" id="GO:0005576">
    <property type="term" value="C:extracellular region"/>
    <property type="evidence" value="ECO:0007669"/>
    <property type="project" value="UniProtKB-SubCell"/>
</dbReference>
<dbReference type="FunFam" id="3.90.1480.20:FF:000012">
    <property type="entry name" value="ST6 beta-galactoside alpha-2,6-sialyltransferase 1"/>
    <property type="match status" value="1"/>
</dbReference>
<reference evidence="22" key="1">
    <citation type="thesis" date="2020" institute="ProQuest LLC" country="789 East Eisenhower Parkway, Ann Arbor, MI, USA">
        <title>Comparative Genomics and Chromosome Evolution.</title>
        <authorList>
            <person name="Mudd A.B."/>
        </authorList>
    </citation>
    <scope>NUCLEOTIDE SEQUENCE</scope>
    <source>
        <strain evidence="22">HN-11 Male</strain>
        <tissue evidence="22">Kidney and liver</tissue>
    </source>
</reference>
<evidence type="ECO:0000256" key="15">
    <source>
        <dbReference type="ARBA" id="ARBA00034249"/>
    </source>
</evidence>
<evidence type="ECO:0000256" key="13">
    <source>
        <dbReference type="ARBA" id="ARBA00023157"/>
    </source>
</evidence>
<keyword evidence="13" id="KW-1015">Disulfide bond</keyword>
<dbReference type="PANTHER" id="PTHR46059:SF2">
    <property type="entry name" value="BETA-GALACTOSIDE ALPHA-2,6-SIALYLTRANSFERASE 1"/>
    <property type="match status" value="1"/>
</dbReference>
<evidence type="ECO:0000256" key="19">
    <source>
        <dbReference type="ARBA" id="ARBA00076676"/>
    </source>
</evidence>
<dbReference type="PANTHER" id="PTHR46059">
    <property type="entry name" value="BETA-GALACTOSIDE ALPHA-2,6-SIALYLTRANSFERASE"/>
    <property type="match status" value="1"/>
</dbReference>
<dbReference type="Proteomes" id="UP000770717">
    <property type="component" value="Unassembled WGS sequence"/>
</dbReference>
<comment type="subcellular location">
    <subcellularLocation>
        <location evidence="1">Golgi apparatus</location>
        <location evidence="1">Golgi stack membrane</location>
        <topology evidence="1">Single-pass type II membrane protein</topology>
    </subcellularLocation>
    <subcellularLocation>
        <location evidence="2">Secreted</location>
    </subcellularLocation>
</comment>
<dbReference type="Pfam" id="PF00777">
    <property type="entry name" value="Glyco_transf_29"/>
    <property type="match status" value="1"/>
</dbReference>
<evidence type="ECO:0000256" key="9">
    <source>
        <dbReference type="ARBA" id="ARBA00022968"/>
    </source>
</evidence>
<name>A0A8J6FVS1_ELECQ</name>
<dbReference type="GO" id="GO:0097503">
    <property type="term" value="P:sialylation"/>
    <property type="evidence" value="ECO:0007669"/>
    <property type="project" value="TreeGrafter"/>
</dbReference>
<protein>
    <recommendedName>
        <fullName evidence="17">Beta-galactoside alpha-2,6-sialyltransferase 1</fullName>
        <ecNumber evidence="16">2.4.3.1</ecNumber>
    </recommendedName>
    <alternativeName>
        <fullName evidence="20">CMP-N-acetylneuraminate-beta-galactosamide-alpha-2,6-sialyltransferase 1</fullName>
    </alternativeName>
    <alternativeName>
        <fullName evidence="19">ST6Gal I</fullName>
    </alternativeName>
    <alternativeName>
        <fullName evidence="18">Sialyltransferase 1</fullName>
    </alternativeName>
</protein>
<dbReference type="GO" id="GO:0003835">
    <property type="term" value="F:beta-galactoside alpha-2,6-sialyltransferase activity"/>
    <property type="evidence" value="ECO:0007669"/>
    <property type="project" value="UniProtKB-EC"/>
</dbReference>
<evidence type="ECO:0000256" key="1">
    <source>
        <dbReference type="ARBA" id="ARBA00004447"/>
    </source>
</evidence>
<evidence type="ECO:0000256" key="6">
    <source>
        <dbReference type="ARBA" id="ARBA00022676"/>
    </source>
</evidence>
<proteinExistence type="inferred from homology"/>
<comment type="pathway">
    <text evidence="3">Protein modification; protein glycosylation.</text>
</comment>
<dbReference type="InterPro" id="IPR038578">
    <property type="entry name" value="GT29-like_sf"/>
</dbReference>
<accession>A0A8J6FVS1</accession>
<dbReference type="EMBL" id="WNTK01000001">
    <property type="protein sequence ID" value="KAG9494416.1"/>
    <property type="molecule type" value="Genomic_DNA"/>
</dbReference>
<evidence type="ECO:0000256" key="7">
    <source>
        <dbReference type="ARBA" id="ARBA00022679"/>
    </source>
</evidence>
<comment type="caution">
    <text evidence="22">The sequence shown here is derived from an EMBL/GenBank/DDBJ whole genome shotgun (WGS) entry which is preliminary data.</text>
</comment>
<evidence type="ECO:0000313" key="23">
    <source>
        <dbReference type="Proteomes" id="UP000770717"/>
    </source>
</evidence>
<sequence length="429" mass="49554">MIITTKLLPKASDSRLLTRTVVLHCYRILGLITSLTVGISCVIYMSILKHRPWYFPTPMEKLHTFTISKEYKPLLVSPTESSTKKVTEAPKKEQTSVLPKLMKSINNKAKLWEKQMSHSDLSLNLRLKKVKNNYQSMNIYKVKFKGKINQNHSTHDLLCQLKHRVNMTMLKSSDLPDSARNWSQYLPNKDIHEVVGKLKRCAVVSSAGSMKGSRLGQEIDSHDAVIRFNAAPTKGFETDVGSKTTFRLINSQVVTRREHHFLVDPIFKDGILVLWDPGQYNADTYQWYKKPEFNFFEPYRKYRMANLEQPFYIMKPQTLWQLWDIIQENSPELIHPNPVSSGSLGIMLMMNICDEVNVYEFLPSSRRTDLCYYYKRYFDTACTYGGYHPLIYEKNIIKKLNQGTVDNIYKNGKVTLPGIGDLQCSAPTQ</sequence>
<evidence type="ECO:0000256" key="8">
    <source>
        <dbReference type="ARBA" id="ARBA00022692"/>
    </source>
</evidence>
<comment type="catalytic activity">
    <reaction evidence="15">
        <text>a beta-D-galactoside + CMP-N-acetyl-beta-neuraminate = an N-acetyl-alpha-neuraminyl-(2-&gt;6)-beta-D-galactosyl derivative + CMP + H(+)</text>
        <dbReference type="Rhea" id="RHEA:52104"/>
        <dbReference type="ChEBI" id="CHEBI:15378"/>
        <dbReference type="ChEBI" id="CHEBI:28034"/>
        <dbReference type="ChEBI" id="CHEBI:57812"/>
        <dbReference type="ChEBI" id="CHEBI:60377"/>
        <dbReference type="ChEBI" id="CHEBI:136398"/>
        <dbReference type="EC" id="2.4.3.1"/>
    </reaction>
</comment>
<keyword evidence="10 21" id="KW-1133">Transmembrane helix</keyword>
<keyword evidence="7" id="KW-0808">Transferase</keyword>
<dbReference type="AlphaFoldDB" id="A0A8J6FVS1"/>
<keyword evidence="11" id="KW-0333">Golgi apparatus</keyword>
<dbReference type="OrthoDB" id="10264956at2759"/>
<keyword evidence="12 21" id="KW-0472">Membrane</keyword>
<dbReference type="GO" id="GO:0018279">
    <property type="term" value="P:protein N-linked glycosylation via asparagine"/>
    <property type="evidence" value="ECO:0007669"/>
    <property type="project" value="TreeGrafter"/>
</dbReference>
<evidence type="ECO:0000256" key="11">
    <source>
        <dbReference type="ARBA" id="ARBA00023034"/>
    </source>
</evidence>
<comment type="similarity">
    <text evidence="4">Belongs to the glycosyltransferase 29 family.</text>
</comment>
<keyword evidence="5" id="KW-0964">Secreted</keyword>
<evidence type="ECO:0000256" key="18">
    <source>
        <dbReference type="ARBA" id="ARBA00076526"/>
    </source>
</evidence>
<evidence type="ECO:0000256" key="2">
    <source>
        <dbReference type="ARBA" id="ARBA00004613"/>
    </source>
</evidence>
<evidence type="ECO:0000256" key="10">
    <source>
        <dbReference type="ARBA" id="ARBA00022989"/>
    </source>
</evidence>
<feature type="transmembrane region" description="Helical" evidence="21">
    <location>
        <begin position="21"/>
        <end position="47"/>
    </location>
</feature>
<organism evidence="22 23">
    <name type="scientific">Eleutherodactylus coqui</name>
    <name type="common">Puerto Rican coqui</name>
    <dbReference type="NCBI Taxonomy" id="57060"/>
    <lineage>
        <taxon>Eukaryota</taxon>
        <taxon>Metazoa</taxon>
        <taxon>Chordata</taxon>
        <taxon>Craniata</taxon>
        <taxon>Vertebrata</taxon>
        <taxon>Euteleostomi</taxon>
        <taxon>Amphibia</taxon>
        <taxon>Batrachia</taxon>
        <taxon>Anura</taxon>
        <taxon>Neobatrachia</taxon>
        <taxon>Hyloidea</taxon>
        <taxon>Eleutherodactylidae</taxon>
        <taxon>Eleutherodactylinae</taxon>
        <taxon>Eleutherodactylus</taxon>
        <taxon>Eleutherodactylus</taxon>
    </lineage>
</organism>
<gene>
    <name evidence="22" type="ORF">GDO78_001984</name>
</gene>
<evidence type="ECO:0000256" key="5">
    <source>
        <dbReference type="ARBA" id="ARBA00022525"/>
    </source>
</evidence>